<dbReference type="FunFam" id="3.80.10.10:FF:001347">
    <property type="entry name" value="LRR receptor-like serine/threonine-protein kinase GSO2"/>
    <property type="match status" value="1"/>
</dbReference>
<evidence type="ECO:0000256" key="11">
    <source>
        <dbReference type="ARBA" id="ARBA00023170"/>
    </source>
</evidence>
<organism evidence="17 18">
    <name type="scientific">Ananas comosus</name>
    <name type="common">Pineapple</name>
    <name type="synonym">Ananas ananas</name>
    <dbReference type="NCBI Taxonomy" id="4615"/>
    <lineage>
        <taxon>Eukaryota</taxon>
        <taxon>Viridiplantae</taxon>
        <taxon>Streptophyta</taxon>
        <taxon>Embryophyta</taxon>
        <taxon>Tracheophyta</taxon>
        <taxon>Spermatophyta</taxon>
        <taxon>Magnoliopsida</taxon>
        <taxon>Liliopsida</taxon>
        <taxon>Poales</taxon>
        <taxon>Bromeliaceae</taxon>
        <taxon>Bromelioideae</taxon>
        <taxon>Ananas</taxon>
    </lineage>
</organism>
<dbReference type="STRING" id="4615.A0A199UEX1"/>
<keyword evidence="11 17" id="KW-0675">Receptor</keyword>
<evidence type="ECO:0000256" key="6">
    <source>
        <dbReference type="ARBA" id="ARBA00022692"/>
    </source>
</evidence>
<keyword evidence="9 13" id="KW-1133">Transmembrane helix</keyword>
<dbReference type="PRINTS" id="PR00019">
    <property type="entry name" value="LEURICHRPT"/>
</dbReference>
<comment type="similarity">
    <text evidence="2">Belongs to the RLP family.</text>
</comment>
<dbReference type="GO" id="GO:0005886">
    <property type="term" value="C:plasma membrane"/>
    <property type="evidence" value="ECO:0007669"/>
    <property type="project" value="UniProtKB-SubCell"/>
</dbReference>
<evidence type="ECO:0000256" key="2">
    <source>
        <dbReference type="ARBA" id="ARBA00009592"/>
    </source>
</evidence>
<dbReference type="InterPro" id="IPR032675">
    <property type="entry name" value="LRR_dom_sf"/>
</dbReference>
<dbReference type="SUPFAM" id="SSF52058">
    <property type="entry name" value="L domain-like"/>
    <property type="match status" value="5"/>
</dbReference>
<comment type="caution">
    <text evidence="17">The sequence shown here is derived from an EMBL/GenBank/DDBJ whole genome shotgun (WGS) entry which is preliminary data.</text>
</comment>
<dbReference type="GO" id="GO:0016301">
    <property type="term" value="F:kinase activity"/>
    <property type="evidence" value="ECO:0007669"/>
    <property type="project" value="UniProtKB-KW"/>
</dbReference>
<dbReference type="Proteomes" id="UP000092600">
    <property type="component" value="Unassembled WGS sequence"/>
</dbReference>
<evidence type="ECO:0000256" key="12">
    <source>
        <dbReference type="ARBA" id="ARBA00023180"/>
    </source>
</evidence>
<feature type="transmembrane region" description="Helical" evidence="13">
    <location>
        <begin position="1776"/>
        <end position="1799"/>
    </location>
</feature>
<sequence>MAYSISISLVHIIVFLWIQIKSASPSELSCNEFERSALLKLKQSFKDPLNALSSWKGFDCCSWKGVECGNYTDRVIGLNLSRKSLEGEINPSLLELKHIISLDLSMNDFNGTDIPDFIGSLANLRYLNLSNSNFVGSVPHHLGNLSRLQYLDLGSDESISISGLSNDDLSWVSRLSSLRYLDMRMINLRKATNWLHEVNKLPSLSVLRLSSCNIYTIPQSILHLNLTYLTVFDLSSNNIKSTLPEWLFNMTNLNVLDLSRNFLSGPIPGTFQNMPFLKVLNLGHNSLSGYIPLSIDQLSSLEELYLNSNRLNGTLPQIIGQMSTLTILNVSSNLLTGIVTESHFANLSRLNILNLSFNNFSLQVSSNWTPPFRLDSIYMSSCRLGPRFPPWLITQKGYAKLDIGNAGVVDSLPTWFWSLTSEIVSLNLSLNQIKGSLPPSLHSISITFMDLSSNLFEGPLPRLHHGIQMLQLNDNSFEGTIPLDLGHDMPMLRCLQLSNNLFHGPIPRSLCELDRLVVLWLANNNLTGAIPDCWSNLGALEILDLGNNNLYGRIPESFGYMNSLVSLHLNNNDLFGELPLSLKNCTLLTLLDLSNNQLSGNIPTWIPNSLTNLIILRLRSNRFIGPVPPELSRLNSLQLLDISINKLSGTIPISFGNFTSMKKTKMKGTLLGEPWSGYEEHLMVCINGRQLRYTKTLSLVTSVDLSSNNLYGEIPSEITSLVGLLVLNLSKNGLSGEIPQNIGNMGWLESLDLSKNQLNGQIPPTLSNLTSLTHLNLSFNNLSGRIPLGFQLQTFTDPSIYEGNSGLCGPPLTEGCSQSSVNITSSNSGGNDGIGTLWLELSVIAGFVTGVVVVLSALLLQRSWRLMLFVAVDKAFDWVHAKIGRTTLKDMKGSNFLSVAMIFMFLSSSLSLGCVTSERRALLNLKEGLQDPLNELASWKGFDCCSWNGVDCDHSTGFISSLKLNNMALGGKISPSILELKQLTSLDLSLNDFNETNIPEFVGSLRELKYLNLSSSNFGGPIPHQLGNLSKLEYLDLGAGWSSVINRLSDHDLGWVSNLFSLRYIDMGGVNLTMANNWLDEFNKLPSLLELRLSSCSINVIPYSLPFLNLSSLTVLDLSSNNINSTLPPWIFNMTSLSMLDLGVNAFHGEIPDAFKSSSSLSTIILHFNHLEGKIPTTTGTLCKIEYVDFSWNNFSGEITELVEGLSQCHPAPNLTQLILAHNLLSGSIPSSTENLSSLQVLFLQSNRLTGVIPEGLGRLSMLRRLDVSSNLLNGVISEAHFANLSRLKEFDISLNNISLTVSSDWVPPFQLNIISMPSCHLGPDFPAWLRTQKGFSELDISNAGISDTLPDWFWNLTSEIAYLNFSQNNISGRLPSSLQSISITLMDLSSNRFAGSLPLFNPNITVLHLYDNSFEGTVPLDIGATLPMLKNLLLSNNLITGTIPSSVCEMEYLEVLGLANNFLSGELPRCWGSTQLLKILDFGNNNFHGSIPASLGSLTFLVSLHLNNNSLSGKLPESLKNCTGLVALDLGDNRLAGEIPIWMGESFPNLMVLRLHSNRFVGKIPTELSLLTSLQVLDIGNNSLSGTIPISFGNFTAMIETQKSGDLLYEIWGSYVDNVVLYMQGRELTYTKTLDLVTSIDLSSNKLHGKIPDELTNLVGLIDLDLSNNELVGEIPAMIGDLKMLLSLDLSRNKLYGPIPPSLSTMTSLNHLNLSYNNLSGRIPTGSQLQTFNDPSIYVGNTDLCGPPLSKKCPGDDELMKTNSTASHENESEAVWFYSSIPPGFAFGLLLVYGVMLFKSTWRFAFFLSIDSMYDWFYVTIGVNMRRLRRKFGAE</sequence>
<dbReference type="FunFam" id="3.80.10.10:FF:000129">
    <property type="entry name" value="Leucine-rich repeat receptor-like kinase"/>
    <property type="match status" value="2"/>
</dbReference>
<feature type="chain" id="PRO_5008285202" evidence="14">
    <location>
        <begin position="24"/>
        <end position="1836"/>
    </location>
</feature>
<dbReference type="InterPro" id="IPR003591">
    <property type="entry name" value="Leu-rich_rpt_typical-subtyp"/>
</dbReference>
<dbReference type="PANTHER" id="PTHR48063:SF98">
    <property type="entry name" value="LRR RECEPTOR-LIKE SERINE_THREONINE-PROTEIN KINASE FLS2"/>
    <property type="match status" value="1"/>
</dbReference>
<evidence type="ECO:0000256" key="1">
    <source>
        <dbReference type="ARBA" id="ARBA00004251"/>
    </source>
</evidence>
<evidence type="ECO:0000256" key="3">
    <source>
        <dbReference type="ARBA" id="ARBA00022475"/>
    </source>
</evidence>
<gene>
    <name evidence="17" type="ORF">ACMD2_18416</name>
</gene>
<comment type="subcellular location">
    <subcellularLocation>
        <location evidence="1">Cell membrane</location>
        <topology evidence="1">Single-pass type I membrane protein</topology>
    </subcellularLocation>
</comment>
<dbReference type="Pfam" id="PF00560">
    <property type="entry name" value="LRR_1"/>
    <property type="match status" value="15"/>
</dbReference>
<evidence type="ECO:0000256" key="13">
    <source>
        <dbReference type="SAM" id="Phobius"/>
    </source>
</evidence>
<keyword evidence="4" id="KW-0433">Leucine-rich repeat</keyword>
<dbReference type="InterPro" id="IPR055414">
    <property type="entry name" value="LRR_R13L4/SHOC2-like"/>
</dbReference>
<dbReference type="PROSITE" id="PS51450">
    <property type="entry name" value="LRR"/>
    <property type="match status" value="1"/>
</dbReference>
<feature type="domain" description="Disease resistance R13L4/SHOC-2-like LRR" evidence="16">
    <location>
        <begin position="963"/>
        <end position="1148"/>
    </location>
</feature>
<dbReference type="PANTHER" id="PTHR48063">
    <property type="entry name" value="LRR RECEPTOR-LIKE KINASE"/>
    <property type="match status" value="1"/>
</dbReference>
<protein>
    <submittedName>
        <fullName evidence="17">LRR receptor-like serine/threonine-protein kinase GSO1</fullName>
    </submittedName>
</protein>
<evidence type="ECO:0000256" key="4">
    <source>
        <dbReference type="ARBA" id="ARBA00022614"/>
    </source>
</evidence>
<proteinExistence type="inferred from homology"/>
<reference evidence="17 18" key="1">
    <citation type="journal article" date="2016" name="DNA Res.">
        <title>The draft genome of MD-2 pineapple using hybrid error correction of long reads.</title>
        <authorList>
            <person name="Redwan R.M."/>
            <person name="Saidin A."/>
            <person name="Kumar S.V."/>
        </authorList>
    </citation>
    <scope>NUCLEOTIDE SEQUENCE [LARGE SCALE GENOMIC DNA]</scope>
    <source>
        <strain evidence="18">cv. MD2</strain>
        <tissue evidence="17">Leaf</tissue>
    </source>
</reference>
<dbReference type="Pfam" id="PF13855">
    <property type="entry name" value="LRR_8"/>
    <property type="match status" value="3"/>
</dbReference>
<dbReference type="SMART" id="SM00369">
    <property type="entry name" value="LRR_TYP"/>
    <property type="match status" value="21"/>
</dbReference>
<evidence type="ECO:0000313" key="18">
    <source>
        <dbReference type="Proteomes" id="UP000092600"/>
    </source>
</evidence>
<keyword evidence="10 13" id="KW-0472">Membrane</keyword>
<evidence type="ECO:0000256" key="9">
    <source>
        <dbReference type="ARBA" id="ARBA00022989"/>
    </source>
</evidence>
<dbReference type="EMBL" id="LSRQ01008358">
    <property type="protein sequence ID" value="OAY63293.1"/>
    <property type="molecule type" value="Genomic_DNA"/>
</dbReference>
<evidence type="ECO:0000256" key="14">
    <source>
        <dbReference type="SAM" id="SignalP"/>
    </source>
</evidence>
<evidence type="ECO:0000256" key="8">
    <source>
        <dbReference type="ARBA" id="ARBA00022737"/>
    </source>
</evidence>
<dbReference type="SUPFAM" id="SSF52047">
    <property type="entry name" value="RNI-like"/>
    <property type="match status" value="1"/>
</dbReference>
<dbReference type="Gene3D" id="3.80.10.10">
    <property type="entry name" value="Ribonuclease Inhibitor"/>
    <property type="match status" value="7"/>
</dbReference>
<keyword evidence="3" id="KW-1003">Cell membrane</keyword>
<dbReference type="Pfam" id="PF23598">
    <property type="entry name" value="LRR_14"/>
    <property type="match status" value="1"/>
</dbReference>
<keyword evidence="6 13" id="KW-0812">Transmembrane</keyword>
<feature type="transmembrane region" description="Helical" evidence="13">
    <location>
        <begin position="837"/>
        <end position="860"/>
    </location>
</feature>
<dbReference type="Pfam" id="PF08263">
    <property type="entry name" value="LRRNT_2"/>
    <property type="match status" value="2"/>
</dbReference>
<dbReference type="InterPro" id="IPR013210">
    <property type="entry name" value="LRR_N_plant-typ"/>
</dbReference>
<dbReference type="GO" id="GO:0009742">
    <property type="term" value="P:brassinosteroid mediated signaling pathway"/>
    <property type="evidence" value="ECO:0007669"/>
    <property type="project" value="UniProtKB-KW"/>
</dbReference>
<evidence type="ECO:0000259" key="15">
    <source>
        <dbReference type="Pfam" id="PF08263"/>
    </source>
</evidence>
<name>A0A199UEX1_ANACO</name>
<keyword evidence="17" id="KW-0418">Kinase</keyword>
<feature type="domain" description="Leucine-rich repeat-containing N-terminal plant-type" evidence="15">
    <location>
        <begin position="917"/>
        <end position="953"/>
    </location>
</feature>
<dbReference type="FunFam" id="3.80.10.10:FF:001362">
    <property type="entry name" value="Lrr receptor-like serinethreonine-protein kinase gso2"/>
    <property type="match status" value="1"/>
</dbReference>
<accession>A0A199UEX1</accession>
<dbReference type="InterPro" id="IPR001611">
    <property type="entry name" value="Leu-rich_rpt"/>
</dbReference>
<evidence type="ECO:0000256" key="10">
    <source>
        <dbReference type="ARBA" id="ARBA00023136"/>
    </source>
</evidence>
<keyword evidence="7 14" id="KW-0732">Signal</keyword>
<dbReference type="SMART" id="SM00365">
    <property type="entry name" value="LRR_SD22"/>
    <property type="match status" value="10"/>
</dbReference>
<dbReference type="InterPro" id="IPR046956">
    <property type="entry name" value="RLP23-like"/>
</dbReference>
<feature type="domain" description="Leucine-rich repeat-containing N-terminal plant-type" evidence="15">
    <location>
        <begin position="34"/>
        <end position="68"/>
    </location>
</feature>
<feature type="signal peptide" evidence="14">
    <location>
        <begin position="1"/>
        <end position="23"/>
    </location>
</feature>
<evidence type="ECO:0000259" key="16">
    <source>
        <dbReference type="Pfam" id="PF23598"/>
    </source>
</evidence>
<keyword evidence="12" id="KW-0325">Glycoprotein</keyword>
<evidence type="ECO:0000256" key="5">
    <source>
        <dbReference type="ARBA" id="ARBA00022626"/>
    </source>
</evidence>
<keyword evidence="5" id="KW-1070">Brassinosteroid signaling pathway</keyword>
<keyword evidence="8" id="KW-0677">Repeat</keyword>
<dbReference type="FunFam" id="3.80.10.10:FF:000649">
    <property type="entry name" value="Leucine Rich Repeat family protein"/>
    <property type="match status" value="1"/>
</dbReference>
<evidence type="ECO:0000256" key="7">
    <source>
        <dbReference type="ARBA" id="ARBA00022729"/>
    </source>
</evidence>
<keyword evidence="17" id="KW-0808">Transferase</keyword>
<feature type="transmembrane region" description="Helical" evidence="13">
    <location>
        <begin position="895"/>
        <end position="913"/>
    </location>
</feature>
<dbReference type="FunFam" id="3.80.10.10:FF:000095">
    <property type="entry name" value="LRR receptor-like serine/threonine-protein kinase GSO1"/>
    <property type="match status" value="2"/>
</dbReference>
<evidence type="ECO:0000313" key="17">
    <source>
        <dbReference type="EMBL" id="OAY63293.1"/>
    </source>
</evidence>
<dbReference type="FunFam" id="3.80.10.10:FF:000111">
    <property type="entry name" value="LRR receptor-like serine/threonine-protein kinase ERECTA"/>
    <property type="match status" value="2"/>
</dbReference>